<feature type="binding site" evidence="2">
    <location>
        <position position="59"/>
    </location>
    <ligand>
        <name>Fe cation</name>
        <dbReference type="ChEBI" id="CHEBI:24875"/>
    </ligand>
</feature>
<dbReference type="SUPFAM" id="SSF51182">
    <property type="entry name" value="RmlC-like cupins"/>
    <property type="match status" value="1"/>
</dbReference>
<name>A0A4P6F3D1_9BACL</name>
<protein>
    <submittedName>
        <fullName evidence="6">Pirin family protein</fullName>
    </submittedName>
</protein>
<dbReference type="InterPro" id="IPR012093">
    <property type="entry name" value="Pirin"/>
</dbReference>
<dbReference type="PANTHER" id="PTHR43212">
    <property type="entry name" value="QUERCETIN 2,3-DIOXYGENASE"/>
    <property type="match status" value="1"/>
</dbReference>
<keyword evidence="2" id="KW-0479">Metal-binding</keyword>
<dbReference type="KEGG" id="pprt:ET464_15910"/>
<evidence type="ECO:0000259" key="4">
    <source>
        <dbReference type="Pfam" id="PF02678"/>
    </source>
</evidence>
<dbReference type="OrthoDB" id="321327at2"/>
<dbReference type="RefSeq" id="WP_129442563.1">
    <property type="nucleotide sequence ID" value="NZ_CP035492.1"/>
</dbReference>
<evidence type="ECO:0000256" key="1">
    <source>
        <dbReference type="ARBA" id="ARBA00008416"/>
    </source>
</evidence>
<dbReference type="AlphaFoldDB" id="A0A4P6F3D1"/>
<evidence type="ECO:0000313" key="6">
    <source>
        <dbReference type="EMBL" id="QAY67647.1"/>
    </source>
</evidence>
<evidence type="ECO:0000313" key="7">
    <source>
        <dbReference type="Proteomes" id="UP000293568"/>
    </source>
</evidence>
<keyword evidence="7" id="KW-1185">Reference proteome</keyword>
<evidence type="ECO:0000259" key="5">
    <source>
        <dbReference type="Pfam" id="PF17954"/>
    </source>
</evidence>
<dbReference type="PANTHER" id="PTHR43212:SF3">
    <property type="entry name" value="QUERCETIN 2,3-DIOXYGENASE"/>
    <property type="match status" value="1"/>
</dbReference>
<dbReference type="InterPro" id="IPR014710">
    <property type="entry name" value="RmlC-like_jellyroll"/>
</dbReference>
<organism evidence="6 7">
    <name type="scientific">Paenibacillus protaetiae</name>
    <dbReference type="NCBI Taxonomy" id="2509456"/>
    <lineage>
        <taxon>Bacteria</taxon>
        <taxon>Bacillati</taxon>
        <taxon>Bacillota</taxon>
        <taxon>Bacilli</taxon>
        <taxon>Bacillales</taxon>
        <taxon>Paenibacillaceae</taxon>
        <taxon>Paenibacillus</taxon>
    </lineage>
</organism>
<feature type="domain" description="Pirin N-terminal" evidence="4">
    <location>
        <begin position="10"/>
        <end position="118"/>
    </location>
</feature>
<dbReference type="Gene3D" id="2.60.120.10">
    <property type="entry name" value="Jelly Rolls"/>
    <property type="match status" value="2"/>
</dbReference>
<feature type="binding site" evidence="2">
    <location>
        <position position="103"/>
    </location>
    <ligand>
        <name>Fe cation</name>
        <dbReference type="ChEBI" id="CHEBI:24875"/>
    </ligand>
</feature>
<reference evidence="6 7" key="1">
    <citation type="submission" date="2019-01" db="EMBL/GenBank/DDBJ databases">
        <title>Genome sequencing of strain FW100M-2.</title>
        <authorList>
            <person name="Heo J."/>
            <person name="Kim S.-J."/>
            <person name="Kim J.-S."/>
            <person name="Hong S.-B."/>
            <person name="Kwon S.-W."/>
        </authorList>
    </citation>
    <scope>NUCLEOTIDE SEQUENCE [LARGE SCALE GENOMIC DNA]</scope>
    <source>
        <strain evidence="6 7">FW100M-2</strain>
    </source>
</reference>
<dbReference type="GO" id="GO:0046872">
    <property type="term" value="F:metal ion binding"/>
    <property type="evidence" value="ECO:0007669"/>
    <property type="project" value="UniProtKB-KW"/>
</dbReference>
<dbReference type="CDD" id="cd02910">
    <property type="entry name" value="cupin_Yhhw_N"/>
    <property type="match status" value="1"/>
</dbReference>
<gene>
    <name evidence="6" type="ORF">ET464_15910</name>
</gene>
<dbReference type="EMBL" id="CP035492">
    <property type="protein sequence ID" value="QAY67647.1"/>
    <property type="molecule type" value="Genomic_DNA"/>
</dbReference>
<accession>A0A4P6F3D1</accession>
<proteinExistence type="inferred from homology"/>
<comment type="cofactor">
    <cofactor evidence="2">
        <name>Fe cation</name>
        <dbReference type="ChEBI" id="CHEBI:24875"/>
    </cofactor>
    <text evidence="2">Binds 1 Fe cation per subunit.</text>
</comment>
<feature type="domain" description="Quercetin 2,3-dioxygenase C-terminal cupin" evidence="5">
    <location>
        <begin position="147"/>
        <end position="233"/>
    </location>
</feature>
<evidence type="ECO:0000256" key="2">
    <source>
        <dbReference type="PIRSR" id="PIRSR006232-1"/>
    </source>
</evidence>
<dbReference type="PIRSF" id="PIRSF006232">
    <property type="entry name" value="Pirin"/>
    <property type="match status" value="1"/>
</dbReference>
<sequence>MIQVTPANARYFVQNSWLQSYPSFSFGEYFDPNNTGFGVMRVCNDDTIAPSKGFGAHPHSDMEIVTLVLRGQIKHEDNLGNVAVSSAGELQRMTAGTGIIHAEYNPSAEADGRFLQLWFMPQEKGLEPSYETVSPSRSAMKNALLPVVTPDGREGTARIHQDVTIYLGELGKGHKSYFKQESGRRVFLFMIDGSLRANDKTLSPGDTARMEFEPDVLLSNPDSEQAYFMLIDLP</sequence>
<dbReference type="InterPro" id="IPR041602">
    <property type="entry name" value="Quercetinase_C"/>
</dbReference>
<feature type="binding site" evidence="2">
    <location>
        <position position="101"/>
    </location>
    <ligand>
        <name>Fe cation</name>
        <dbReference type="ChEBI" id="CHEBI:24875"/>
    </ligand>
</feature>
<keyword evidence="2" id="KW-0408">Iron</keyword>
<dbReference type="Proteomes" id="UP000293568">
    <property type="component" value="Chromosome"/>
</dbReference>
<dbReference type="Pfam" id="PF17954">
    <property type="entry name" value="Pirin_C_2"/>
    <property type="match status" value="1"/>
</dbReference>
<comment type="similarity">
    <text evidence="1 3">Belongs to the pirin family.</text>
</comment>
<evidence type="ECO:0000256" key="3">
    <source>
        <dbReference type="RuleBase" id="RU003457"/>
    </source>
</evidence>
<dbReference type="Pfam" id="PF02678">
    <property type="entry name" value="Pirin"/>
    <property type="match status" value="1"/>
</dbReference>
<dbReference type="InterPro" id="IPR011051">
    <property type="entry name" value="RmlC_Cupin_sf"/>
</dbReference>
<feature type="binding site" evidence="2">
    <location>
        <position position="57"/>
    </location>
    <ligand>
        <name>Fe cation</name>
        <dbReference type="ChEBI" id="CHEBI:24875"/>
    </ligand>
</feature>
<dbReference type="InterPro" id="IPR003829">
    <property type="entry name" value="Pirin_N_dom"/>
</dbReference>